<feature type="compositionally biased region" description="Low complexity" evidence="1">
    <location>
        <begin position="307"/>
        <end position="343"/>
    </location>
</feature>
<dbReference type="Pfam" id="PF03217">
    <property type="entry name" value="SlpA"/>
    <property type="match status" value="1"/>
</dbReference>
<evidence type="ECO:0000256" key="1">
    <source>
        <dbReference type="SAM" id="MobiDB-lite"/>
    </source>
</evidence>
<evidence type="ECO:0000313" key="4">
    <source>
        <dbReference type="EMBL" id="KRK42094.1"/>
    </source>
</evidence>
<proteinExistence type="predicted"/>
<feature type="compositionally biased region" description="Basic and acidic residues" evidence="1">
    <location>
        <begin position="344"/>
        <end position="361"/>
    </location>
</feature>
<reference evidence="4 5" key="1">
    <citation type="journal article" date="2015" name="Genome Announc.">
        <title>Expanding the biotechnology potential of lactobacilli through comparative genomics of 213 strains and associated genera.</title>
        <authorList>
            <person name="Sun Z."/>
            <person name="Harris H.M."/>
            <person name="McCann A."/>
            <person name="Guo C."/>
            <person name="Argimon S."/>
            <person name="Zhang W."/>
            <person name="Yang X."/>
            <person name="Jeffery I.B."/>
            <person name="Cooney J.C."/>
            <person name="Kagawa T.F."/>
            <person name="Liu W."/>
            <person name="Song Y."/>
            <person name="Salvetti E."/>
            <person name="Wrobel A."/>
            <person name="Rasinkangas P."/>
            <person name="Parkhill J."/>
            <person name="Rea M.C."/>
            <person name="O'Sullivan O."/>
            <person name="Ritari J."/>
            <person name="Douillard F.P."/>
            <person name="Paul Ross R."/>
            <person name="Yang R."/>
            <person name="Briner A.E."/>
            <person name="Felis G.E."/>
            <person name="de Vos W.M."/>
            <person name="Barrangou R."/>
            <person name="Klaenhammer T.R."/>
            <person name="Caufield P.W."/>
            <person name="Cui Y."/>
            <person name="Zhang H."/>
            <person name="O'Toole P.W."/>
        </authorList>
    </citation>
    <scope>NUCLEOTIDE SEQUENCE [LARGE SCALE GENOMIC DNA]</scope>
    <source>
        <strain evidence="4 5">JCM 15951</strain>
    </source>
</reference>
<feature type="domain" description="S-layer protein C-terminal" evidence="3">
    <location>
        <begin position="436"/>
        <end position="483"/>
    </location>
</feature>
<dbReference type="Proteomes" id="UP000050964">
    <property type="component" value="Unassembled WGS sequence"/>
</dbReference>
<name>A0A837RI22_9LACO</name>
<dbReference type="AlphaFoldDB" id="A0A837RI22"/>
<evidence type="ECO:0000259" key="3">
    <source>
        <dbReference type="Pfam" id="PF03217"/>
    </source>
</evidence>
<keyword evidence="2" id="KW-0732">Signal</keyword>
<feature type="chain" id="PRO_5032361075" description="S-layer protein C-terminal domain-containing protein" evidence="2">
    <location>
        <begin position="31"/>
        <end position="486"/>
    </location>
</feature>
<feature type="region of interest" description="Disordered" evidence="1">
    <location>
        <begin position="286"/>
        <end position="361"/>
    </location>
</feature>
<dbReference type="InterPro" id="IPR024968">
    <property type="entry name" value="SlpA_C_lactobacillus"/>
</dbReference>
<protein>
    <recommendedName>
        <fullName evidence="3">S-layer protein C-terminal domain-containing protein</fullName>
    </recommendedName>
</protein>
<gene>
    <name evidence="4" type="ORF">FD26_GL000886</name>
</gene>
<sequence>MKKLYYGPIVLGLAALAVGTQLGSVTTALADEAQPKTEVVDPNKDAKTNDQVSTHGTFEEAVAKYNADFAVLKGEIDNMNGQSELSDYIKQELSKEESTEITSGKILQEKIFRLRVLNYDLMESESKDLSVKNGDTTITAENVPYLSNSTAGHSEKSNYMFKTGVQNITMSDGSKLSISFDDKGKVTKAELKDKDGKISELATDSITVSPNAAYTAAEDYFSLTFFGRDNIDTLDQSNSDVQAAKKAIPDYISWMTNDAKTATVDEINSKFNDYKTKYGHALESMIPGKETFPNPDGTIYTSEEETGNTGNTGNTGSGNTNHSSGSTNSSKGSTNSNNSNKNNQTKDPETKPDETPTIVEHKTVFVTSTTKDVPLYNDEGKLISNRELGKDSSWVGDKMMTLNGDKYIRVATNEWVKLNDGLEIEIINETVRTKVQASLYTSTGKKISNRALSGNSPWYTDRAATINGQKMYRVATDEWVAANDIK</sequence>
<accession>A0A837RI22</accession>
<evidence type="ECO:0000256" key="2">
    <source>
        <dbReference type="SAM" id="SignalP"/>
    </source>
</evidence>
<dbReference type="RefSeq" id="WP_057867795.1">
    <property type="nucleotide sequence ID" value="NZ_AZDB01000024.1"/>
</dbReference>
<dbReference type="EMBL" id="AZDB01000024">
    <property type="protein sequence ID" value="KRK42094.1"/>
    <property type="molecule type" value="Genomic_DNA"/>
</dbReference>
<feature type="signal peptide" evidence="2">
    <location>
        <begin position="1"/>
        <end position="30"/>
    </location>
</feature>
<comment type="caution">
    <text evidence="4">The sequence shown here is derived from an EMBL/GenBank/DDBJ whole genome shotgun (WGS) entry which is preliminary data.</text>
</comment>
<organism evidence="4 5">
    <name type="scientific">Companilactobacillus crustorum JCM 15951</name>
    <dbReference type="NCBI Taxonomy" id="1423737"/>
    <lineage>
        <taxon>Bacteria</taxon>
        <taxon>Bacillati</taxon>
        <taxon>Bacillota</taxon>
        <taxon>Bacilli</taxon>
        <taxon>Lactobacillales</taxon>
        <taxon>Lactobacillaceae</taxon>
        <taxon>Companilactobacillus</taxon>
    </lineage>
</organism>
<evidence type="ECO:0000313" key="5">
    <source>
        <dbReference type="Proteomes" id="UP000050964"/>
    </source>
</evidence>